<keyword evidence="2" id="KW-1185">Reference proteome</keyword>
<dbReference type="PANTHER" id="PTHR33361:SF15">
    <property type="entry name" value="DUF885 FAMILY LIPOPROTEIN"/>
    <property type="match status" value="1"/>
</dbReference>
<sequence>MRFLVGILFLLICFPTPIRSQRLGEHYLKEWKTFYPSKALEAGIRTLVFNYEQRSDSAVAAWIDVNEKILGKLSKITADIDPIDARLLRVQAQSELDKWKTNKQHTHSLHLYAQLIDKAIAPMLNADYLLGQEKSALLCNRLQAISSLAKAAQTNLEQVSENELDKSLEALNDTYRYLQTDLETQLQSNGILINCTGFNMALSKALQNIKNLIEFSRTTLQQNPSESVTRLGTEEYNRRLALYTDSDLTSTKLAEMALAEISTVKSLMTDVSRKYLRKTYPDRTLPKSNLSIINLALADMEKDAPINATDYLEFWQELADSAVTFIKEKDIATLPKNNTLRIQTAPESAGAAARIGWVASAPPFDPNPMTTLNLPSIPESLPKQEQIDFWASFNKPFNRMIVIHELYPGHYMQLKISRESPHPVRLLFPYGIYIEGWATFTEKVLLDAGWESGNHLTLLAHLRKHLENANRAYTSVQVHCKGWNEQQVLQFSKETSLVAPQFAKSLWGRITNSPMQLTSYFLGGAQFTELLEHEKLRLGNQFSLKLFMDTVMKAGPIPIDEFYTIFKNTDPN</sequence>
<dbReference type="EMBL" id="JBHTHY010000024">
    <property type="protein sequence ID" value="MFD0799421.1"/>
    <property type="molecule type" value="Genomic_DNA"/>
</dbReference>
<dbReference type="Pfam" id="PF05960">
    <property type="entry name" value="DUF885"/>
    <property type="match status" value="1"/>
</dbReference>
<dbReference type="RefSeq" id="WP_379936406.1">
    <property type="nucleotide sequence ID" value="NZ_JBHTHY010000024.1"/>
</dbReference>
<protein>
    <submittedName>
        <fullName evidence="1">DUF885 family protein</fullName>
    </submittedName>
</protein>
<comment type="caution">
    <text evidence="1">The sequence shown here is derived from an EMBL/GenBank/DDBJ whole genome shotgun (WGS) entry which is preliminary data.</text>
</comment>
<gene>
    <name evidence="1" type="ORF">ACFQZJ_18255</name>
</gene>
<name>A0ABW3B7U7_9FLAO</name>
<dbReference type="InterPro" id="IPR010281">
    <property type="entry name" value="DUF885"/>
</dbReference>
<accession>A0ABW3B7U7</accession>
<dbReference type="PANTHER" id="PTHR33361">
    <property type="entry name" value="GLR0591 PROTEIN"/>
    <property type="match status" value="1"/>
</dbReference>
<proteinExistence type="predicted"/>
<organism evidence="1 2">
    <name type="scientific">Maribacter chungangensis</name>
    <dbReference type="NCBI Taxonomy" id="1069117"/>
    <lineage>
        <taxon>Bacteria</taxon>
        <taxon>Pseudomonadati</taxon>
        <taxon>Bacteroidota</taxon>
        <taxon>Flavobacteriia</taxon>
        <taxon>Flavobacteriales</taxon>
        <taxon>Flavobacteriaceae</taxon>
        <taxon>Maribacter</taxon>
    </lineage>
</organism>
<reference evidence="2" key="1">
    <citation type="journal article" date="2019" name="Int. J. Syst. Evol. Microbiol.">
        <title>The Global Catalogue of Microorganisms (GCM) 10K type strain sequencing project: providing services to taxonomists for standard genome sequencing and annotation.</title>
        <authorList>
            <consortium name="The Broad Institute Genomics Platform"/>
            <consortium name="The Broad Institute Genome Sequencing Center for Infectious Disease"/>
            <person name="Wu L."/>
            <person name="Ma J."/>
        </authorList>
    </citation>
    <scope>NUCLEOTIDE SEQUENCE [LARGE SCALE GENOMIC DNA]</scope>
    <source>
        <strain evidence="2">CCUG 61948</strain>
    </source>
</reference>
<dbReference type="Proteomes" id="UP001597012">
    <property type="component" value="Unassembled WGS sequence"/>
</dbReference>
<evidence type="ECO:0000313" key="2">
    <source>
        <dbReference type="Proteomes" id="UP001597012"/>
    </source>
</evidence>
<evidence type="ECO:0000313" key="1">
    <source>
        <dbReference type="EMBL" id="MFD0799421.1"/>
    </source>
</evidence>